<dbReference type="PANTHER" id="PTHR48106">
    <property type="entry name" value="QUINONE OXIDOREDUCTASE PIG3-RELATED"/>
    <property type="match status" value="1"/>
</dbReference>
<dbReference type="GO" id="GO:0003960">
    <property type="term" value="F:quinone reductase (NADPH) activity"/>
    <property type="evidence" value="ECO:0007669"/>
    <property type="project" value="TreeGrafter"/>
</dbReference>
<dbReference type="InterPro" id="IPR020843">
    <property type="entry name" value="ER"/>
</dbReference>
<dbReference type="PANTHER" id="PTHR48106:SF13">
    <property type="entry name" value="QUINONE OXIDOREDUCTASE-RELATED"/>
    <property type="match status" value="1"/>
</dbReference>
<evidence type="ECO:0000313" key="4">
    <source>
        <dbReference type="EMBL" id="MBM3223210.1"/>
    </source>
</evidence>
<protein>
    <submittedName>
        <fullName evidence="4">Zinc-binding dehydrogenase</fullName>
    </submittedName>
</protein>
<dbReference type="InterPro" id="IPR002364">
    <property type="entry name" value="Quin_OxRdtase/zeta-crystal_CS"/>
</dbReference>
<accession>A0A937W0Z0</accession>
<feature type="domain" description="Enoyl reductase (ER)" evidence="3">
    <location>
        <begin position="12"/>
        <end position="324"/>
    </location>
</feature>
<dbReference type="GO" id="GO:0035925">
    <property type="term" value="F:mRNA 3'-UTR AU-rich region binding"/>
    <property type="evidence" value="ECO:0007669"/>
    <property type="project" value="TreeGrafter"/>
</dbReference>
<dbReference type="AlphaFoldDB" id="A0A937W0Z0"/>
<sequence length="328" mass="34116">MPMQAVAFTQTGTPDVLRVLDVTDPTPGPGQVRIQVKVSGVNFRDIGVRRDATNEGSTVPQPVVTGIEASGVVESLGAGVSHLRVGQRVATICQGGGYGGLLVVPAAQVVSLPDSVTDQVGGSFAMTGFTAWHLLHTMAQVQPGDTILVHAAAGGVGIMLSQLAKRNGVTVIGTVGSDDKVATAKRFGADQVINYRRDNFAQAVLDLTGGRGVDTVFDAVGAATVVDDTKALKTFGLLVSFGGASGQAQLSAAELRPKSLRWGWFGVFNAYSQPDVWARGVANLVPLIASGAVDPYITGVYGREQAPEAHRLLEGRLTQGKLVLVHPN</sequence>
<keyword evidence="2" id="KW-0560">Oxidoreductase</keyword>
<reference evidence="4" key="1">
    <citation type="submission" date="2019-03" db="EMBL/GenBank/DDBJ databases">
        <title>Lake Tanganyika Metagenome-Assembled Genomes (MAGs).</title>
        <authorList>
            <person name="Tran P."/>
        </authorList>
    </citation>
    <scope>NUCLEOTIDE SEQUENCE</scope>
    <source>
        <strain evidence="4">K_DeepCast_65m_m2_066</strain>
    </source>
</reference>
<gene>
    <name evidence="4" type="ORF">FJZ47_05310</name>
</gene>
<dbReference type="SUPFAM" id="SSF50129">
    <property type="entry name" value="GroES-like"/>
    <property type="match status" value="1"/>
</dbReference>
<dbReference type="GO" id="GO:0005829">
    <property type="term" value="C:cytosol"/>
    <property type="evidence" value="ECO:0007669"/>
    <property type="project" value="TreeGrafter"/>
</dbReference>
<evidence type="ECO:0000256" key="2">
    <source>
        <dbReference type="ARBA" id="ARBA00023002"/>
    </source>
</evidence>
<comment type="caution">
    <text evidence="4">The sequence shown here is derived from an EMBL/GenBank/DDBJ whole genome shotgun (WGS) entry which is preliminary data.</text>
</comment>
<dbReference type="InterPro" id="IPR011032">
    <property type="entry name" value="GroES-like_sf"/>
</dbReference>
<dbReference type="Pfam" id="PF00107">
    <property type="entry name" value="ADH_zinc_N"/>
    <property type="match status" value="1"/>
</dbReference>
<dbReference type="InterPro" id="IPR036291">
    <property type="entry name" value="NAD(P)-bd_dom_sf"/>
</dbReference>
<dbReference type="Gene3D" id="3.90.180.10">
    <property type="entry name" value="Medium-chain alcohol dehydrogenases, catalytic domain"/>
    <property type="match status" value="1"/>
</dbReference>
<dbReference type="InterPro" id="IPR013149">
    <property type="entry name" value="ADH-like_C"/>
</dbReference>
<proteinExistence type="predicted"/>
<evidence type="ECO:0000313" key="5">
    <source>
        <dbReference type="Proteomes" id="UP000712673"/>
    </source>
</evidence>
<dbReference type="PROSITE" id="PS01162">
    <property type="entry name" value="QOR_ZETA_CRYSTAL"/>
    <property type="match status" value="1"/>
</dbReference>
<keyword evidence="1" id="KW-0521">NADP</keyword>
<name>A0A937W0Z0_UNCTE</name>
<dbReference type="SMART" id="SM00829">
    <property type="entry name" value="PKS_ER"/>
    <property type="match status" value="1"/>
</dbReference>
<dbReference type="Proteomes" id="UP000712673">
    <property type="component" value="Unassembled WGS sequence"/>
</dbReference>
<organism evidence="4 5">
    <name type="scientific">Tectimicrobiota bacterium</name>
    <dbReference type="NCBI Taxonomy" id="2528274"/>
    <lineage>
        <taxon>Bacteria</taxon>
        <taxon>Pseudomonadati</taxon>
        <taxon>Nitrospinota/Tectimicrobiota group</taxon>
        <taxon>Candidatus Tectimicrobiota</taxon>
    </lineage>
</organism>
<dbReference type="GO" id="GO:0008270">
    <property type="term" value="F:zinc ion binding"/>
    <property type="evidence" value="ECO:0007669"/>
    <property type="project" value="InterPro"/>
</dbReference>
<dbReference type="GO" id="GO:0070402">
    <property type="term" value="F:NADPH binding"/>
    <property type="evidence" value="ECO:0007669"/>
    <property type="project" value="TreeGrafter"/>
</dbReference>
<dbReference type="InterPro" id="IPR013154">
    <property type="entry name" value="ADH-like_N"/>
</dbReference>
<dbReference type="EMBL" id="VGLS01000110">
    <property type="protein sequence ID" value="MBM3223210.1"/>
    <property type="molecule type" value="Genomic_DNA"/>
</dbReference>
<dbReference type="Pfam" id="PF08240">
    <property type="entry name" value="ADH_N"/>
    <property type="match status" value="1"/>
</dbReference>
<dbReference type="Gene3D" id="3.40.50.720">
    <property type="entry name" value="NAD(P)-binding Rossmann-like Domain"/>
    <property type="match status" value="1"/>
</dbReference>
<evidence type="ECO:0000256" key="1">
    <source>
        <dbReference type="ARBA" id="ARBA00022857"/>
    </source>
</evidence>
<dbReference type="SUPFAM" id="SSF51735">
    <property type="entry name" value="NAD(P)-binding Rossmann-fold domains"/>
    <property type="match status" value="1"/>
</dbReference>
<evidence type="ECO:0000259" key="3">
    <source>
        <dbReference type="SMART" id="SM00829"/>
    </source>
</evidence>